<evidence type="ECO:0000256" key="1">
    <source>
        <dbReference type="ARBA" id="ARBA00004604"/>
    </source>
</evidence>
<dbReference type="Proteomes" id="UP000076798">
    <property type="component" value="Unassembled WGS sequence"/>
</dbReference>
<dbReference type="PANTHER" id="PTHR23271:SF1">
    <property type="entry name" value="U3 SMALL NUCLEOLAR RNA-ASSOCIATED PROTEIN 6 HOMOLOG"/>
    <property type="match status" value="1"/>
</dbReference>
<dbReference type="STRING" id="1314776.A0A166GBR3"/>
<evidence type="ECO:0000256" key="3">
    <source>
        <dbReference type="ARBA" id="ARBA00022552"/>
    </source>
</evidence>
<proteinExistence type="inferred from homology"/>
<name>A0A166GBR3_9AGAM</name>
<evidence type="ECO:0000256" key="4">
    <source>
        <dbReference type="ARBA" id="ARBA00022737"/>
    </source>
</evidence>
<gene>
    <name evidence="7" type="ORF">SISSUDRAFT_1017499</name>
</gene>
<dbReference type="GO" id="GO:0030515">
    <property type="term" value="F:snoRNA binding"/>
    <property type="evidence" value="ECO:0007669"/>
    <property type="project" value="InterPro"/>
</dbReference>
<dbReference type="SMART" id="SM00386">
    <property type="entry name" value="HAT"/>
    <property type="match status" value="4"/>
</dbReference>
<dbReference type="Pfam" id="PF08640">
    <property type="entry name" value="U3_assoc_6"/>
    <property type="match status" value="1"/>
</dbReference>
<dbReference type="PANTHER" id="PTHR23271">
    <property type="entry name" value="HEPATOCELLULAR CARCINOMA-ASSOCIATED ANTIGEN 66"/>
    <property type="match status" value="1"/>
</dbReference>
<dbReference type="InterPro" id="IPR003107">
    <property type="entry name" value="HAT"/>
</dbReference>
<evidence type="ECO:0000313" key="7">
    <source>
        <dbReference type="EMBL" id="KZT41518.1"/>
    </source>
</evidence>
<keyword evidence="5" id="KW-0539">Nucleus</keyword>
<reference evidence="7 8" key="1">
    <citation type="journal article" date="2016" name="Mol. Biol. Evol.">
        <title>Comparative Genomics of Early-Diverging Mushroom-Forming Fungi Provides Insights into the Origins of Lignocellulose Decay Capabilities.</title>
        <authorList>
            <person name="Nagy L.G."/>
            <person name="Riley R."/>
            <person name="Tritt A."/>
            <person name="Adam C."/>
            <person name="Daum C."/>
            <person name="Floudas D."/>
            <person name="Sun H."/>
            <person name="Yadav J.S."/>
            <person name="Pangilinan J."/>
            <person name="Larsson K.H."/>
            <person name="Matsuura K."/>
            <person name="Barry K."/>
            <person name="Labutti K."/>
            <person name="Kuo R."/>
            <person name="Ohm R.A."/>
            <person name="Bhattacharya S.S."/>
            <person name="Shirouzu T."/>
            <person name="Yoshinaga Y."/>
            <person name="Martin F.M."/>
            <person name="Grigoriev I.V."/>
            <person name="Hibbett D.S."/>
        </authorList>
    </citation>
    <scope>NUCLEOTIDE SEQUENCE [LARGE SCALE GENOMIC DNA]</scope>
    <source>
        <strain evidence="7 8">HHB10207 ss-3</strain>
    </source>
</reference>
<keyword evidence="3" id="KW-0698">rRNA processing</keyword>
<dbReference type="Gene3D" id="1.25.40.10">
    <property type="entry name" value="Tetratricopeptide repeat domain"/>
    <property type="match status" value="1"/>
</dbReference>
<dbReference type="GO" id="GO:0034388">
    <property type="term" value="C:Pwp2p-containing subcomplex of 90S preribosome"/>
    <property type="evidence" value="ECO:0007669"/>
    <property type="project" value="TreeGrafter"/>
</dbReference>
<dbReference type="OrthoDB" id="28112at2759"/>
<organism evidence="7 8">
    <name type="scientific">Sistotremastrum suecicum HHB10207 ss-3</name>
    <dbReference type="NCBI Taxonomy" id="1314776"/>
    <lineage>
        <taxon>Eukaryota</taxon>
        <taxon>Fungi</taxon>
        <taxon>Dikarya</taxon>
        <taxon>Basidiomycota</taxon>
        <taxon>Agaricomycotina</taxon>
        <taxon>Agaricomycetes</taxon>
        <taxon>Sistotremastrales</taxon>
        <taxon>Sistotremastraceae</taxon>
        <taxon>Sistotremastrum</taxon>
    </lineage>
</organism>
<dbReference type="InterPro" id="IPR013949">
    <property type="entry name" value="Utp6"/>
</dbReference>
<sequence>MEKVHFQQEQMLAELKDFVEKGMFTKEETKAIVKKRTAYETTLIRRIPRKVDYIRYIEYEEALEKLRCKRVERLDLPKTGPSISSYSITRRILWLHERAVKRFKSDVDLWVRYIRVAQRDGANGLAGRVCARALQMHPNEPGLYVIAAMHELDQMSAESARTILQRGLRINRESVLLWREYIKMEIGFVEGLRRRWAVLGVEEQESMREVLDGGIVRTAIAEARKGKILVS</sequence>
<evidence type="ECO:0000313" key="8">
    <source>
        <dbReference type="Proteomes" id="UP000076798"/>
    </source>
</evidence>
<dbReference type="InterPro" id="IPR011990">
    <property type="entry name" value="TPR-like_helical_dom_sf"/>
</dbReference>
<protein>
    <recommendedName>
        <fullName evidence="6">U3 small nucleolar RNA-associated protein 6 N-terminal domain-containing protein</fullName>
    </recommendedName>
</protein>
<keyword evidence="8" id="KW-1185">Reference proteome</keyword>
<comment type="similarity">
    <text evidence="2">Belongs to the UTP6 family.</text>
</comment>
<comment type="subcellular location">
    <subcellularLocation>
        <location evidence="1">Nucleus</location>
        <location evidence="1">Nucleolus</location>
    </subcellularLocation>
</comment>
<evidence type="ECO:0000259" key="6">
    <source>
        <dbReference type="Pfam" id="PF08640"/>
    </source>
</evidence>
<keyword evidence="4" id="KW-0677">Repeat</keyword>
<dbReference type="EMBL" id="KV428021">
    <property type="protein sequence ID" value="KZT41518.1"/>
    <property type="molecule type" value="Genomic_DNA"/>
</dbReference>
<dbReference type="InterPro" id="IPR055347">
    <property type="entry name" value="UTP6_N"/>
</dbReference>
<accession>A0A166GBR3</accession>
<feature type="domain" description="U3 small nucleolar RNA-associated protein 6 N-terminal" evidence="6">
    <location>
        <begin position="9"/>
        <end position="91"/>
    </location>
</feature>
<dbReference type="GO" id="GO:0032040">
    <property type="term" value="C:small-subunit processome"/>
    <property type="evidence" value="ECO:0007669"/>
    <property type="project" value="TreeGrafter"/>
</dbReference>
<evidence type="ECO:0000256" key="2">
    <source>
        <dbReference type="ARBA" id="ARBA00010734"/>
    </source>
</evidence>
<dbReference type="SUPFAM" id="SSF48452">
    <property type="entry name" value="TPR-like"/>
    <property type="match status" value="1"/>
</dbReference>
<evidence type="ECO:0000256" key="5">
    <source>
        <dbReference type="ARBA" id="ARBA00023242"/>
    </source>
</evidence>
<dbReference type="GO" id="GO:0000462">
    <property type="term" value="P:maturation of SSU-rRNA from tricistronic rRNA transcript (SSU-rRNA, 5.8S rRNA, LSU-rRNA)"/>
    <property type="evidence" value="ECO:0007669"/>
    <property type="project" value="InterPro"/>
</dbReference>
<dbReference type="AlphaFoldDB" id="A0A166GBR3"/>